<accession>A0A1M4Y1Q2</accession>
<organism evidence="1 2">
    <name type="scientific">Caldanaerobius fijiensis DSM 17918</name>
    <dbReference type="NCBI Taxonomy" id="1121256"/>
    <lineage>
        <taxon>Bacteria</taxon>
        <taxon>Bacillati</taxon>
        <taxon>Bacillota</taxon>
        <taxon>Clostridia</taxon>
        <taxon>Thermoanaerobacterales</taxon>
        <taxon>Thermoanaerobacteraceae</taxon>
        <taxon>Caldanaerobius</taxon>
    </lineage>
</organism>
<evidence type="ECO:0000313" key="2">
    <source>
        <dbReference type="Proteomes" id="UP000184088"/>
    </source>
</evidence>
<sequence>MLDEESIRYKILDHISWVINNEEVILLDNKRGIFFGLDEVASRIWILISEGKMVREIIDTLMEEYDVEISRLESDVKNLIDELILNNFIKSDGFKN</sequence>
<keyword evidence="2" id="KW-1185">Reference proteome</keyword>
<dbReference type="AlphaFoldDB" id="A0A1M4Y1Q2"/>
<dbReference type="RefSeq" id="WP_073342563.1">
    <property type="nucleotide sequence ID" value="NZ_FQVH01000009.1"/>
</dbReference>
<dbReference type="OrthoDB" id="1495225at2"/>
<dbReference type="InterPro" id="IPR041881">
    <property type="entry name" value="PqqD_sf"/>
</dbReference>
<dbReference type="EMBL" id="FQVH01000009">
    <property type="protein sequence ID" value="SHE99503.1"/>
    <property type="molecule type" value="Genomic_DNA"/>
</dbReference>
<gene>
    <name evidence="1" type="ORF">SAMN02746089_01128</name>
</gene>
<evidence type="ECO:0000313" key="1">
    <source>
        <dbReference type="EMBL" id="SHE99503.1"/>
    </source>
</evidence>
<dbReference type="InterPro" id="IPR008792">
    <property type="entry name" value="PQQD"/>
</dbReference>
<reference evidence="1 2" key="1">
    <citation type="submission" date="2016-11" db="EMBL/GenBank/DDBJ databases">
        <authorList>
            <person name="Jaros S."/>
            <person name="Januszkiewicz K."/>
            <person name="Wedrychowicz H."/>
        </authorList>
    </citation>
    <scope>NUCLEOTIDE SEQUENCE [LARGE SCALE GENOMIC DNA]</scope>
    <source>
        <strain evidence="1 2">DSM 17918</strain>
    </source>
</reference>
<protein>
    <submittedName>
        <fullName evidence="1">Coenzyme PQQ synthesis protein D (PqqD)</fullName>
    </submittedName>
</protein>
<dbReference type="Pfam" id="PF05402">
    <property type="entry name" value="PqqD"/>
    <property type="match status" value="1"/>
</dbReference>
<dbReference type="Proteomes" id="UP000184088">
    <property type="component" value="Unassembled WGS sequence"/>
</dbReference>
<proteinExistence type="predicted"/>
<name>A0A1M4Y1Q2_9THEO</name>
<dbReference type="Gene3D" id="1.10.10.1150">
    <property type="entry name" value="Coenzyme PQQ synthesis protein D (PqqD)"/>
    <property type="match status" value="1"/>
</dbReference>
<dbReference type="STRING" id="1121256.SAMN02746089_01128"/>